<dbReference type="InterPro" id="IPR003740">
    <property type="entry name" value="YitT"/>
</dbReference>
<evidence type="ECO:0000256" key="2">
    <source>
        <dbReference type="ARBA" id="ARBA00022475"/>
    </source>
</evidence>
<dbReference type="Gene3D" id="3.30.70.120">
    <property type="match status" value="1"/>
</dbReference>
<accession>A0A7Y0EKY8</accession>
<dbReference type="CDD" id="cd16380">
    <property type="entry name" value="YitT_C"/>
    <property type="match status" value="1"/>
</dbReference>
<dbReference type="InterPro" id="IPR051461">
    <property type="entry name" value="UPF0750_membrane"/>
</dbReference>
<evidence type="ECO:0000256" key="4">
    <source>
        <dbReference type="ARBA" id="ARBA00022989"/>
    </source>
</evidence>
<dbReference type="EMBL" id="JABBNI010000065">
    <property type="protein sequence ID" value="NMM65394.1"/>
    <property type="molecule type" value="Genomic_DNA"/>
</dbReference>
<feature type="transmembrane region" description="Helical" evidence="6">
    <location>
        <begin position="86"/>
        <end position="103"/>
    </location>
</feature>
<evidence type="ECO:0000256" key="3">
    <source>
        <dbReference type="ARBA" id="ARBA00022692"/>
    </source>
</evidence>
<feature type="transmembrane region" description="Helical" evidence="6">
    <location>
        <begin position="20"/>
        <end position="38"/>
    </location>
</feature>
<feature type="domain" description="DUF2179" evidence="7">
    <location>
        <begin position="228"/>
        <end position="282"/>
    </location>
</feature>
<reference evidence="8 9" key="2">
    <citation type="submission" date="2020-06" db="EMBL/GenBank/DDBJ databases">
        <title>Complete Genome Sequence of Clostridium muelleri sp. nov. P21T, an Acid-Alcohol Producing Acetogen Isolated from Old Hay.</title>
        <authorList>
            <person name="Duncan K.E."/>
            <person name="Tanner R.S."/>
        </authorList>
    </citation>
    <scope>NUCLEOTIDE SEQUENCE [LARGE SCALE GENOMIC DNA]</scope>
    <source>
        <strain evidence="8 9">P21</strain>
    </source>
</reference>
<dbReference type="Pfam" id="PF02588">
    <property type="entry name" value="YitT_membrane"/>
    <property type="match status" value="1"/>
</dbReference>
<evidence type="ECO:0000256" key="6">
    <source>
        <dbReference type="SAM" id="Phobius"/>
    </source>
</evidence>
<dbReference type="GO" id="GO:0005886">
    <property type="term" value="C:plasma membrane"/>
    <property type="evidence" value="ECO:0007669"/>
    <property type="project" value="UniProtKB-SubCell"/>
</dbReference>
<evidence type="ECO:0000313" key="9">
    <source>
        <dbReference type="Proteomes" id="UP000537131"/>
    </source>
</evidence>
<name>A0A7Y0EKY8_9CLOT</name>
<dbReference type="Proteomes" id="UP000537131">
    <property type="component" value="Unassembled WGS sequence"/>
</dbReference>
<dbReference type="InterPro" id="IPR019264">
    <property type="entry name" value="DUF2179"/>
</dbReference>
<proteinExistence type="predicted"/>
<keyword evidence="3 6" id="KW-0812">Transmembrane</keyword>
<keyword evidence="2" id="KW-1003">Cell membrane</keyword>
<dbReference type="PIRSF" id="PIRSF006483">
    <property type="entry name" value="Membrane_protein_YitT"/>
    <property type="match status" value="1"/>
</dbReference>
<dbReference type="InterPro" id="IPR015867">
    <property type="entry name" value="N-reg_PII/ATP_PRibTrfase_C"/>
</dbReference>
<dbReference type="Pfam" id="PF10035">
    <property type="entry name" value="DUF2179"/>
    <property type="match status" value="1"/>
</dbReference>
<gene>
    <name evidence="8" type="ORF">HBE96_22720</name>
</gene>
<keyword evidence="4 6" id="KW-1133">Transmembrane helix</keyword>
<keyword evidence="9" id="KW-1185">Reference proteome</keyword>
<dbReference type="PANTHER" id="PTHR33545:SF9">
    <property type="entry name" value="UPF0750 MEMBRANE PROTEIN YITE"/>
    <property type="match status" value="1"/>
</dbReference>
<reference evidence="8 9" key="1">
    <citation type="submission" date="2020-04" db="EMBL/GenBank/DDBJ databases">
        <authorList>
            <person name="Doyle D.A."/>
        </authorList>
    </citation>
    <scope>NUCLEOTIDE SEQUENCE [LARGE SCALE GENOMIC DNA]</scope>
    <source>
        <strain evidence="8 9">P21</strain>
    </source>
</reference>
<dbReference type="AlphaFoldDB" id="A0A7Y0EKY8"/>
<feature type="transmembrane region" description="Helical" evidence="6">
    <location>
        <begin position="115"/>
        <end position="133"/>
    </location>
</feature>
<keyword evidence="5 6" id="KW-0472">Membrane</keyword>
<evidence type="ECO:0000256" key="1">
    <source>
        <dbReference type="ARBA" id="ARBA00004651"/>
    </source>
</evidence>
<comment type="subcellular location">
    <subcellularLocation>
        <location evidence="1">Cell membrane</location>
        <topology evidence="1">Multi-pass membrane protein</topology>
    </subcellularLocation>
</comment>
<protein>
    <submittedName>
        <fullName evidence="8">YitT family protein</fullName>
    </submittedName>
</protein>
<dbReference type="PANTHER" id="PTHR33545">
    <property type="entry name" value="UPF0750 MEMBRANE PROTEIN YITT-RELATED"/>
    <property type="match status" value="1"/>
</dbReference>
<evidence type="ECO:0000256" key="5">
    <source>
        <dbReference type="ARBA" id="ARBA00023136"/>
    </source>
</evidence>
<sequence length="292" mass="31789">MLEVKKEIVRSNNFNCLWEYFQIVIGCFITAISFNVFLAPNQIVSGGTAGLSIIVKQLYGVEPAITQWATNIPLFFIGLLFLGKKFGVKTAFGSCVLPLLILLTKNMPTVTQNPILSSVYGGVLAGIGLGLVFRSNGSTGGTSIIATLINYYTGFSIGKSQLIIDGLVILSGGLVFNVEKILYALIVNFITGKAIDLIQLGFTSSKLAFVVSDRVEEIRNAVIKDLDRGLTKLSGVGGYTEEEHDVLMVVMQQMEVNKFKVLVKEYDPNAFIIISDTHEVLGMGFDLSKVKQ</sequence>
<organism evidence="8 9">
    <name type="scientific">Clostridium muellerianum</name>
    <dbReference type="NCBI Taxonomy" id="2716538"/>
    <lineage>
        <taxon>Bacteria</taxon>
        <taxon>Bacillati</taxon>
        <taxon>Bacillota</taxon>
        <taxon>Clostridia</taxon>
        <taxon>Eubacteriales</taxon>
        <taxon>Clostridiaceae</taxon>
        <taxon>Clostridium</taxon>
    </lineage>
</organism>
<evidence type="ECO:0000259" key="7">
    <source>
        <dbReference type="Pfam" id="PF10035"/>
    </source>
</evidence>
<comment type="caution">
    <text evidence="8">The sequence shown here is derived from an EMBL/GenBank/DDBJ whole genome shotgun (WGS) entry which is preliminary data.</text>
</comment>
<evidence type="ECO:0000313" key="8">
    <source>
        <dbReference type="EMBL" id="NMM65394.1"/>
    </source>
</evidence>